<evidence type="ECO:0000256" key="6">
    <source>
        <dbReference type="SAM" id="MobiDB-lite"/>
    </source>
</evidence>
<evidence type="ECO:0000256" key="4">
    <source>
        <dbReference type="PROSITE-ProRule" id="PRU10100"/>
    </source>
</evidence>
<proteinExistence type="inferred from homology"/>
<dbReference type="PANTHER" id="PTHR11707:SF28">
    <property type="entry name" value="60 KDA LYSOPHOSPHOLIPASE"/>
    <property type="match status" value="1"/>
</dbReference>
<dbReference type="SFLD" id="SFLDS00057">
    <property type="entry name" value="Glutaminase/Asparaginase"/>
    <property type="match status" value="1"/>
</dbReference>
<dbReference type="CDD" id="cd08964">
    <property type="entry name" value="L-asparaginase_II"/>
    <property type="match status" value="1"/>
</dbReference>
<dbReference type="SUPFAM" id="SSF53774">
    <property type="entry name" value="Glutaminase/Asparaginase"/>
    <property type="match status" value="1"/>
</dbReference>
<dbReference type="Gene3D" id="3.40.50.1170">
    <property type="entry name" value="L-asparaginase, N-terminal domain"/>
    <property type="match status" value="1"/>
</dbReference>
<evidence type="ECO:0000313" key="9">
    <source>
        <dbReference type="EMBL" id="MET4577766.1"/>
    </source>
</evidence>
<gene>
    <name evidence="9" type="ORF">ABIE13_002877</name>
</gene>
<dbReference type="InterPro" id="IPR027475">
    <property type="entry name" value="Asparaginase/glutaminase_AS2"/>
</dbReference>
<accession>A0ABV2Q9P1</accession>
<dbReference type="PROSITE" id="PS00917">
    <property type="entry name" value="ASN_GLN_ASE_2"/>
    <property type="match status" value="1"/>
</dbReference>
<dbReference type="PRINTS" id="PR00139">
    <property type="entry name" value="ASNGLNASE"/>
</dbReference>
<dbReference type="EMBL" id="JBEPSH010000005">
    <property type="protein sequence ID" value="MET4577766.1"/>
    <property type="molecule type" value="Genomic_DNA"/>
</dbReference>
<dbReference type="InterPro" id="IPR027474">
    <property type="entry name" value="L-asparaginase_N"/>
</dbReference>
<dbReference type="PIRSF" id="PIRSF001220">
    <property type="entry name" value="L-ASNase_gatD"/>
    <property type="match status" value="1"/>
</dbReference>
<evidence type="ECO:0000256" key="3">
    <source>
        <dbReference type="PROSITE-ProRule" id="PRU10099"/>
    </source>
</evidence>
<feature type="compositionally biased region" description="Basic and acidic residues" evidence="6">
    <location>
        <begin position="1"/>
        <end position="10"/>
    </location>
</feature>
<organism evidence="9 10">
    <name type="scientific">Ottowia thiooxydans</name>
    <dbReference type="NCBI Taxonomy" id="219182"/>
    <lineage>
        <taxon>Bacteria</taxon>
        <taxon>Pseudomonadati</taxon>
        <taxon>Pseudomonadota</taxon>
        <taxon>Betaproteobacteria</taxon>
        <taxon>Burkholderiales</taxon>
        <taxon>Comamonadaceae</taxon>
        <taxon>Ottowia</taxon>
    </lineage>
</organism>
<evidence type="ECO:0000259" key="8">
    <source>
        <dbReference type="Pfam" id="PF17763"/>
    </source>
</evidence>
<evidence type="ECO:0000256" key="2">
    <source>
        <dbReference type="ARBA" id="ARBA00022801"/>
    </source>
</evidence>
<feature type="active site" evidence="4">
    <location>
        <position position="156"/>
    </location>
</feature>
<dbReference type="RefSeq" id="WP_354444420.1">
    <property type="nucleotide sequence ID" value="NZ_JBEPSH010000005.1"/>
</dbReference>
<keyword evidence="2 9" id="KW-0378">Hydrolase</keyword>
<dbReference type="PANTHER" id="PTHR11707">
    <property type="entry name" value="L-ASPARAGINASE"/>
    <property type="match status" value="1"/>
</dbReference>
<feature type="active site" evidence="3">
    <location>
        <position position="76"/>
    </location>
</feature>
<sequence length="392" mass="41557">MGRTASEKWPPRFPASRGPLPLRRAPPEGVLFHLGDGPAMKNGKKNVATVRCVTMKSMTNLSAPLPRIALVATGGTIAGAGAEGEPSAAYQAAVVGASDLIARVPQLARLAQLQTEQLLQIDSADFTDDKLLLLARRVAALCAREDVDGVVITHGTDTMEESAYFLHLTVRSSKPVVVTGAMRPGTALAADGPANLVHALAVATHPSTQGRGVLVVMNEEIHSARDVAKVHAMRLDAFVSPHGALGLVVEGVPRWYRQVARPHTTQSEFDITTLDALPLVGLVAGHGNMRAEIFDAWVAAGVRAIVYAGVGGGTVPSYLRGHLVALRDRGVWLVRATRTGAGPVIRNANADDDAHGWIVTDDQSPARARLLTALALTRHDDAASLQKVFLRY</sequence>
<evidence type="ECO:0000259" key="7">
    <source>
        <dbReference type="Pfam" id="PF00710"/>
    </source>
</evidence>
<dbReference type="InterPro" id="IPR027473">
    <property type="entry name" value="L-asparaginase_C"/>
</dbReference>
<dbReference type="InterPro" id="IPR036152">
    <property type="entry name" value="Asp/glu_Ase-like_sf"/>
</dbReference>
<dbReference type="PIRSF" id="PIRSF500176">
    <property type="entry name" value="L_ASNase"/>
    <property type="match status" value="1"/>
</dbReference>
<feature type="domain" description="L-asparaginase N-terminal" evidence="7">
    <location>
        <begin position="67"/>
        <end position="258"/>
    </location>
</feature>
<feature type="region of interest" description="Disordered" evidence="6">
    <location>
        <begin position="1"/>
        <end position="24"/>
    </location>
</feature>
<dbReference type="SMART" id="SM00870">
    <property type="entry name" value="Asparaginase"/>
    <property type="match status" value="1"/>
</dbReference>
<comment type="similarity">
    <text evidence="1 5">Belongs to the asparaginase 1 family.</text>
</comment>
<dbReference type="PROSITE" id="PS00144">
    <property type="entry name" value="ASN_GLN_ASE_1"/>
    <property type="match status" value="1"/>
</dbReference>
<dbReference type="Gene3D" id="3.40.50.40">
    <property type="match status" value="1"/>
</dbReference>
<dbReference type="InterPro" id="IPR037152">
    <property type="entry name" value="L-asparaginase_N_sf"/>
</dbReference>
<dbReference type="InterPro" id="IPR040919">
    <property type="entry name" value="Asparaginase_C"/>
</dbReference>
<dbReference type="InterPro" id="IPR006034">
    <property type="entry name" value="Asparaginase/glutaminase-like"/>
</dbReference>
<name>A0ABV2Q9P1_9BURK</name>
<keyword evidence="10" id="KW-1185">Reference proteome</keyword>
<comment type="caution">
    <text evidence="9">The sequence shown here is derived from an EMBL/GenBank/DDBJ whole genome shotgun (WGS) entry which is preliminary data.</text>
</comment>
<dbReference type="GO" id="GO:0050417">
    <property type="term" value="F:glutamin-(asparagin-)ase activity"/>
    <property type="evidence" value="ECO:0007669"/>
    <property type="project" value="UniProtKB-EC"/>
</dbReference>
<feature type="domain" description="Asparaginase/glutaminase C-terminal" evidence="8">
    <location>
        <begin position="280"/>
        <end position="389"/>
    </location>
</feature>
<evidence type="ECO:0000256" key="1">
    <source>
        <dbReference type="ARBA" id="ARBA00010518"/>
    </source>
</evidence>
<dbReference type="NCBIfam" id="TIGR00520">
    <property type="entry name" value="asnASE_II"/>
    <property type="match status" value="1"/>
</dbReference>
<dbReference type="InterPro" id="IPR020827">
    <property type="entry name" value="Asparaginase/glutaminase_AS1"/>
</dbReference>
<dbReference type="Pfam" id="PF00710">
    <property type="entry name" value="Asparaginase"/>
    <property type="match status" value="1"/>
</dbReference>
<dbReference type="PROSITE" id="PS51732">
    <property type="entry name" value="ASN_GLN_ASE_3"/>
    <property type="match status" value="1"/>
</dbReference>
<dbReference type="InterPro" id="IPR004550">
    <property type="entry name" value="AsnASE_II"/>
</dbReference>
<dbReference type="EC" id="3.5.1.38" evidence="9"/>
<evidence type="ECO:0000256" key="5">
    <source>
        <dbReference type="RuleBase" id="RU004456"/>
    </source>
</evidence>
<evidence type="ECO:0000313" key="10">
    <source>
        <dbReference type="Proteomes" id="UP001549320"/>
    </source>
</evidence>
<dbReference type="Pfam" id="PF17763">
    <property type="entry name" value="Asparaginase_C"/>
    <property type="match status" value="1"/>
</dbReference>
<reference evidence="9 10" key="1">
    <citation type="submission" date="2024-06" db="EMBL/GenBank/DDBJ databases">
        <title>Sorghum-associated microbial communities from plants grown in Nebraska, USA.</title>
        <authorList>
            <person name="Schachtman D."/>
        </authorList>
    </citation>
    <scope>NUCLEOTIDE SEQUENCE [LARGE SCALE GENOMIC DNA]</scope>
    <source>
        <strain evidence="9 10">2709</strain>
    </source>
</reference>
<protein>
    <submittedName>
        <fullName evidence="9">Glutamin-(Asparagin-)ase</fullName>
        <ecNumber evidence="9">3.5.1.38</ecNumber>
    </submittedName>
</protein>
<dbReference type="Proteomes" id="UP001549320">
    <property type="component" value="Unassembled WGS sequence"/>
</dbReference>